<proteinExistence type="predicted"/>
<dbReference type="RefSeq" id="XP_002505129.1">
    <property type="nucleotide sequence ID" value="XM_002505083.1"/>
</dbReference>
<evidence type="ECO:0000313" key="2">
    <source>
        <dbReference type="EMBL" id="ACO66387.1"/>
    </source>
</evidence>
<dbReference type="eggNOG" id="ENOG502S6KT">
    <property type="taxonomic scope" value="Eukaryota"/>
</dbReference>
<dbReference type="OrthoDB" id="42678at2759"/>
<gene>
    <name evidence="2" type="ORF">MICPUN_109117</name>
</gene>
<evidence type="ECO:0000256" key="1">
    <source>
        <dbReference type="SAM" id="SignalP"/>
    </source>
</evidence>
<dbReference type="EMBL" id="CP001330">
    <property type="protein sequence ID" value="ACO66387.1"/>
    <property type="molecule type" value="Genomic_DNA"/>
</dbReference>
<dbReference type="Proteomes" id="UP000002009">
    <property type="component" value="Chromosome 11"/>
</dbReference>
<feature type="signal peptide" evidence="1">
    <location>
        <begin position="1"/>
        <end position="28"/>
    </location>
</feature>
<dbReference type="InParanoid" id="C1EDL9"/>
<keyword evidence="3" id="KW-1185">Reference proteome</keyword>
<name>C1EDL9_MICCC</name>
<keyword evidence="1" id="KW-0732">Signal</keyword>
<accession>C1EDL9</accession>
<dbReference type="KEGG" id="mis:MICPUN_109117"/>
<organism evidence="2 3">
    <name type="scientific">Micromonas commoda (strain RCC299 / NOUM17 / CCMP2709)</name>
    <name type="common">Picoplanktonic green alga</name>
    <dbReference type="NCBI Taxonomy" id="296587"/>
    <lineage>
        <taxon>Eukaryota</taxon>
        <taxon>Viridiplantae</taxon>
        <taxon>Chlorophyta</taxon>
        <taxon>Mamiellophyceae</taxon>
        <taxon>Mamiellales</taxon>
        <taxon>Mamiellaceae</taxon>
        <taxon>Micromonas</taxon>
    </lineage>
</organism>
<protein>
    <recommendedName>
        <fullName evidence="4">Secreted protein</fullName>
    </recommendedName>
</protein>
<evidence type="ECO:0000313" key="3">
    <source>
        <dbReference type="Proteomes" id="UP000002009"/>
    </source>
</evidence>
<dbReference type="AlphaFoldDB" id="C1EDL9"/>
<feature type="chain" id="PRO_5002906850" description="Secreted protein" evidence="1">
    <location>
        <begin position="29"/>
        <end position="266"/>
    </location>
</feature>
<sequence length="266" mass="28377">MPSRFGVRKIFAAFGTAFVLLSSQPVAAHRASNSASTIRTLLGEEDHAHAKVKGPQCACLADAQGWKIDCADSAAMSAALTYLETAGNNCKTKSHSTECEKNYNIISAHHDHCDHDQVPEEIEKEIHEFEGYYTNCDIKRKYYTLGGECAAIECHDASAELTTAIADLAANQCDVAANCASKSKCYETYRKILMAHDTCDDDDLPTTLEKALHDYEEACDAKRCNTVSADAAALSLTCQSSGAAATRTAGALLLAAIAVATTLVAA</sequence>
<dbReference type="GeneID" id="8247244"/>
<reference evidence="2 3" key="1">
    <citation type="journal article" date="2009" name="Science">
        <title>Green evolution and dynamic adaptations revealed by genomes of the marine picoeukaryotes Micromonas.</title>
        <authorList>
            <person name="Worden A.Z."/>
            <person name="Lee J.H."/>
            <person name="Mock T."/>
            <person name="Rouze P."/>
            <person name="Simmons M.P."/>
            <person name="Aerts A.L."/>
            <person name="Allen A.E."/>
            <person name="Cuvelier M.L."/>
            <person name="Derelle E."/>
            <person name="Everett M.V."/>
            <person name="Foulon E."/>
            <person name="Grimwood J."/>
            <person name="Gundlach H."/>
            <person name="Henrissat B."/>
            <person name="Napoli C."/>
            <person name="McDonald S.M."/>
            <person name="Parker M.S."/>
            <person name="Rombauts S."/>
            <person name="Salamov A."/>
            <person name="Von Dassow P."/>
            <person name="Badger J.H."/>
            <person name="Coutinho P.M."/>
            <person name="Demir E."/>
            <person name="Dubchak I."/>
            <person name="Gentemann C."/>
            <person name="Eikrem W."/>
            <person name="Gready J.E."/>
            <person name="John U."/>
            <person name="Lanier W."/>
            <person name="Lindquist E.A."/>
            <person name="Lucas S."/>
            <person name="Mayer K.F."/>
            <person name="Moreau H."/>
            <person name="Not F."/>
            <person name="Otillar R."/>
            <person name="Panaud O."/>
            <person name="Pangilinan J."/>
            <person name="Paulsen I."/>
            <person name="Piegu B."/>
            <person name="Poliakov A."/>
            <person name="Robbens S."/>
            <person name="Schmutz J."/>
            <person name="Toulza E."/>
            <person name="Wyss T."/>
            <person name="Zelensky A."/>
            <person name="Zhou K."/>
            <person name="Armbrust E.V."/>
            <person name="Bhattacharya D."/>
            <person name="Goodenough U.W."/>
            <person name="Van de Peer Y."/>
            <person name="Grigoriev I.V."/>
        </authorList>
    </citation>
    <scope>NUCLEOTIDE SEQUENCE [LARGE SCALE GENOMIC DNA]</scope>
    <source>
        <strain evidence="3">RCC299 / NOUM17</strain>
    </source>
</reference>
<evidence type="ECO:0008006" key="4">
    <source>
        <dbReference type="Google" id="ProtNLM"/>
    </source>
</evidence>